<dbReference type="SMART" id="SM00530">
    <property type="entry name" value="HTH_XRE"/>
    <property type="match status" value="1"/>
</dbReference>
<sequence length="267" mass="29546">MRSPTLIALGSELRRYRLAADNMTQGQLAKLINYSEGMISNVETAQKVPRRDFVERCDKALKTGGALLVLHGLLKHETHPVQSFARYAEAERDASGIHMWDVVVIPGIFQTPEYARALLTAGRPAARPEVIDDLVAARIERQGILTRDKPPVIWAIIDESVLRREIGDKETQRAQLDRLAELAQQPGINIQVIPHAAGAHAGLTSSFTILSFDEAPDIAYSEDPATSHLHEKPDLVKALQQTYEALRVVALPVSASLDLIRQVREET</sequence>
<evidence type="ECO:0000313" key="2">
    <source>
        <dbReference type="EMBL" id="GAA4604816.1"/>
    </source>
</evidence>
<dbReference type="InterPro" id="IPR010982">
    <property type="entry name" value="Lambda_DNA-bd_dom_sf"/>
</dbReference>
<evidence type="ECO:0000259" key="1">
    <source>
        <dbReference type="PROSITE" id="PS50943"/>
    </source>
</evidence>
<dbReference type="Gene3D" id="1.10.260.40">
    <property type="entry name" value="lambda repressor-like DNA-binding domains"/>
    <property type="match status" value="1"/>
</dbReference>
<dbReference type="Pfam" id="PF13560">
    <property type="entry name" value="HTH_31"/>
    <property type="match status" value="1"/>
</dbReference>
<feature type="domain" description="HTH cro/C1-type" evidence="1">
    <location>
        <begin position="13"/>
        <end position="68"/>
    </location>
</feature>
<dbReference type="SUPFAM" id="SSF47413">
    <property type="entry name" value="lambda repressor-like DNA-binding domains"/>
    <property type="match status" value="1"/>
</dbReference>
<dbReference type="EMBL" id="BAABHJ010000005">
    <property type="protein sequence ID" value="GAA4604816.1"/>
    <property type="molecule type" value="Genomic_DNA"/>
</dbReference>
<reference evidence="3" key="1">
    <citation type="journal article" date="2019" name="Int. J. Syst. Evol. Microbiol.">
        <title>The Global Catalogue of Microorganisms (GCM) 10K type strain sequencing project: providing services to taxonomists for standard genome sequencing and annotation.</title>
        <authorList>
            <consortium name="The Broad Institute Genomics Platform"/>
            <consortium name="The Broad Institute Genome Sequencing Center for Infectious Disease"/>
            <person name="Wu L."/>
            <person name="Ma J."/>
        </authorList>
    </citation>
    <scope>NUCLEOTIDE SEQUENCE [LARGE SCALE GENOMIC DNA]</scope>
    <source>
        <strain evidence="3">JCM 17938</strain>
    </source>
</reference>
<keyword evidence="3" id="KW-1185">Reference proteome</keyword>
<gene>
    <name evidence="2" type="ORF">GCM10023195_16510</name>
</gene>
<dbReference type="Pfam" id="PF19054">
    <property type="entry name" value="DUF5753"/>
    <property type="match status" value="1"/>
</dbReference>
<dbReference type="InterPro" id="IPR001387">
    <property type="entry name" value="Cro/C1-type_HTH"/>
</dbReference>
<dbReference type="PROSITE" id="PS50943">
    <property type="entry name" value="HTH_CROC1"/>
    <property type="match status" value="1"/>
</dbReference>
<evidence type="ECO:0000313" key="3">
    <source>
        <dbReference type="Proteomes" id="UP001500212"/>
    </source>
</evidence>
<comment type="caution">
    <text evidence="2">The sequence shown here is derived from an EMBL/GenBank/DDBJ whole genome shotgun (WGS) entry which is preliminary data.</text>
</comment>
<dbReference type="InterPro" id="IPR043917">
    <property type="entry name" value="DUF5753"/>
</dbReference>
<name>A0ABP8TD23_9ACTN</name>
<proteinExistence type="predicted"/>
<protein>
    <submittedName>
        <fullName evidence="2">Helix-turn-helix transcriptional regulator</fullName>
    </submittedName>
</protein>
<dbReference type="Proteomes" id="UP001500212">
    <property type="component" value="Unassembled WGS sequence"/>
</dbReference>
<organism evidence="2 3">
    <name type="scientific">Actinoallomurus liliacearum</name>
    <dbReference type="NCBI Taxonomy" id="1080073"/>
    <lineage>
        <taxon>Bacteria</taxon>
        <taxon>Bacillati</taxon>
        <taxon>Actinomycetota</taxon>
        <taxon>Actinomycetes</taxon>
        <taxon>Streptosporangiales</taxon>
        <taxon>Thermomonosporaceae</taxon>
        <taxon>Actinoallomurus</taxon>
    </lineage>
</organism>
<accession>A0ABP8TD23</accession>
<dbReference type="RefSeq" id="WP_345350855.1">
    <property type="nucleotide sequence ID" value="NZ_BAABHJ010000005.1"/>
</dbReference>
<dbReference type="CDD" id="cd00093">
    <property type="entry name" value="HTH_XRE"/>
    <property type="match status" value="1"/>
</dbReference>